<evidence type="ECO:0000313" key="1">
    <source>
        <dbReference type="EMBL" id="KAJ8623397.1"/>
    </source>
</evidence>
<dbReference type="EMBL" id="CM056818">
    <property type="protein sequence ID" value="KAJ8623397.1"/>
    <property type="molecule type" value="Genomic_DNA"/>
</dbReference>
<gene>
    <name evidence="1" type="ORF">MRB53_031926</name>
</gene>
<keyword evidence="2" id="KW-1185">Reference proteome</keyword>
<evidence type="ECO:0000313" key="2">
    <source>
        <dbReference type="Proteomes" id="UP001234297"/>
    </source>
</evidence>
<reference evidence="1 2" key="1">
    <citation type="journal article" date="2022" name="Hortic Res">
        <title>A haplotype resolved chromosomal level avocado genome allows analysis of novel avocado genes.</title>
        <authorList>
            <person name="Nath O."/>
            <person name="Fletcher S.J."/>
            <person name="Hayward A."/>
            <person name="Shaw L.M."/>
            <person name="Masouleh A.K."/>
            <person name="Furtado A."/>
            <person name="Henry R.J."/>
            <person name="Mitter N."/>
        </authorList>
    </citation>
    <scope>NUCLEOTIDE SEQUENCE [LARGE SCALE GENOMIC DNA]</scope>
    <source>
        <strain evidence="2">cv. Hass</strain>
    </source>
</reference>
<protein>
    <submittedName>
        <fullName evidence="1">Uncharacterized protein</fullName>
    </submittedName>
</protein>
<proteinExistence type="predicted"/>
<comment type="caution">
    <text evidence="1">The sequence shown here is derived from an EMBL/GenBank/DDBJ whole genome shotgun (WGS) entry which is preliminary data.</text>
</comment>
<dbReference type="Proteomes" id="UP001234297">
    <property type="component" value="Chromosome 10"/>
</dbReference>
<accession>A0ACC2KQG3</accession>
<name>A0ACC2KQG3_PERAE</name>
<sequence length="117" mass="12727">MHVVVGTATQQPAGSEREKGKSPLKSGGAHKKDGQDRAGHAPRCHVADMMWSLVRSRQAVQSEGLVDDVADKTHSTIATPTGYDRDNTARDAREFLPRCHVIHIYPGIKSCGLHTQC</sequence>
<organism evidence="1 2">
    <name type="scientific">Persea americana</name>
    <name type="common">Avocado</name>
    <dbReference type="NCBI Taxonomy" id="3435"/>
    <lineage>
        <taxon>Eukaryota</taxon>
        <taxon>Viridiplantae</taxon>
        <taxon>Streptophyta</taxon>
        <taxon>Embryophyta</taxon>
        <taxon>Tracheophyta</taxon>
        <taxon>Spermatophyta</taxon>
        <taxon>Magnoliopsida</taxon>
        <taxon>Magnoliidae</taxon>
        <taxon>Laurales</taxon>
        <taxon>Lauraceae</taxon>
        <taxon>Persea</taxon>
    </lineage>
</organism>